<reference evidence="4 5" key="1">
    <citation type="submission" date="2017-01" db="EMBL/GenBank/DDBJ databases">
        <authorList>
            <person name="Mah S.A."/>
            <person name="Swanson W.J."/>
            <person name="Moy G.W."/>
            <person name="Vacquier V.D."/>
        </authorList>
    </citation>
    <scope>NUCLEOTIDE SEQUENCE [LARGE SCALE GENOMIC DNA]</scope>
    <source>
        <strain evidence="4 5">DSM 26375</strain>
    </source>
</reference>
<keyword evidence="2" id="KW-0732">Signal</keyword>
<organism evidence="4 5">
    <name type="scientific">Gemmobacter megaterium</name>
    <dbReference type="NCBI Taxonomy" id="1086013"/>
    <lineage>
        <taxon>Bacteria</taxon>
        <taxon>Pseudomonadati</taxon>
        <taxon>Pseudomonadota</taxon>
        <taxon>Alphaproteobacteria</taxon>
        <taxon>Rhodobacterales</taxon>
        <taxon>Paracoccaceae</taxon>
        <taxon>Gemmobacter</taxon>
    </lineage>
</organism>
<feature type="region of interest" description="Disordered" evidence="1">
    <location>
        <begin position="48"/>
        <end position="68"/>
    </location>
</feature>
<protein>
    <submittedName>
        <fullName evidence="4">Putative peptidoglycan binding domain-containing protein</fullName>
    </submittedName>
</protein>
<dbReference type="STRING" id="1086013.SAMN05421774_1164"/>
<dbReference type="Pfam" id="PF01471">
    <property type="entry name" value="PG_binding_1"/>
    <property type="match status" value="1"/>
</dbReference>
<keyword evidence="5" id="KW-1185">Reference proteome</keyword>
<feature type="domain" description="Peptidoglycan binding-like" evidence="3">
    <location>
        <begin position="69"/>
        <end position="115"/>
    </location>
</feature>
<name>A0A1N7QMK1_9RHOB</name>
<evidence type="ECO:0000313" key="4">
    <source>
        <dbReference type="EMBL" id="SIT24053.1"/>
    </source>
</evidence>
<evidence type="ECO:0000256" key="2">
    <source>
        <dbReference type="SAM" id="SignalP"/>
    </source>
</evidence>
<gene>
    <name evidence="4" type="ORF">SAMN05421774_1164</name>
</gene>
<accession>A0A1N7QMK1</accession>
<dbReference type="RefSeq" id="WP_076534297.1">
    <property type="nucleotide sequence ID" value="NZ_BMEH01000015.1"/>
</dbReference>
<dbReference type="InterPro" id="IPR002477">
    <property type="entry name" value="Peptidoglycan-bd-like"/>
</dbReference>
<feature type="compositionally biased region" description="Polar residues" evidence="1">
    <location>
        <begin position="51"/>
        <end position="68"/>
    </location>
</feature>
<sequence length="486" mass="49201">MKAKRIAASLVAAGVALGPVQSSAGDALAGGLVGAVIGGLIVNEMHKNKSRPQASTVRRSTANTGQREANREVQTALNYFGYNVGTPDGAIGPKTRTGVSQFQALMGYPPTGQLTDFERTILVTAYQRAIVGGPATMQVAANHPQGTRGLLLMQRDQMAGLPVTGFGMGQGTMAAAPMAPAMAPQAPTVPAFGATPEPAAPVAPAAPALPNFFGGGGAVMASLASHCNKVSLLTNTNGGFVTAASMTDPVFALSEQFCLARTYAMAQAEELVAKMPGATPQQVAEQCAGLGPALEDHVTALSIQDRDTVMQGVSGFVLSSGMAPAQLSATAKICLGSGYTTDNMDVAVGSALLLTVLGEKGYAELLGHHLAQGFGASQRTDLALPWYETSLESAPGGATMVFAPGMPDRAALIRKAAFTLGGKGDKAALEPPVAPAVPVFAVPTEPAGGAIPVVSTAQDTASAPPARTGVAALPLAARLPFMVFGQ</sequence>
<dbReference type="AlphaFoldDB" id="A0A1N7QMK1"/>
<dbReference type="Proteomes" id="UP000186141">
    <property type="component" value="Unassembled WGS sequence"/>
</dbReference>
<dbReference type="Gene3D" id="1.10.101.10">
    <property type="entry name" value="PGBD-like superfamily/PGBD"/>
    <property type="match status" value="1"/>
</dbReference>
<dbReference type="InterPro" id="IPR036366">
    <property type="entry name" value="PGBDSf"/>
</dbReference>
<dbReference type="OrthoDB" id="7444491at2"/>
<evidence type="ECO:0000313" key="5">
    <source>
        <dbReference type="Proteomes" id="UP000186141"/>
    </source>
</evidence>
<dbReference type="InterPro" id="IPR036365">
    <property type="entry name" value="PGBD-like_sf"/>
</dbReference>
<feature type="signal peptide" evidence="2">
    <location>
        <begin position="1"/>
        <end position="24"/>
    </location>
</feature>
<proteinExistence type="predicted"/>
<dbReference type="SUPFAM" id="SSF47090">
    <property type="entry name" value="PGBD-like"/>
    <property type="match status" value="1"/>
</dbReference>
<evidence type="ECO:0000259" key="3">
    <source>
        <dbReference type="Pfam" id="PF01471"/>
    </source>
</evidence>
<dbReference type="EMBL" id="FTOT01000016">
    <property type="protein sequence ID" value="SIT24053.1"/>
    <property type="molecule type" value="Genomic_DNA"/>
</dbReference>
<evidence type="ECO:0000256" key="1">
    <source>
        <dbReference type="SAM" id="MobiDB-lite"/>
    </source>
</evidence>
<feature type="chain" id="PRO_5012026437" evidence="2">
    <location>
        <begin position="25"/>
        <end position="486"/>
    </location>
</feature>